<evidence type="ECO:0000313" key="1">
    <source>
        <dbReference type="EMBL" id="TWE13170.1"/>
    </source>
</evidence>
<dbReference type="EMBL" id="VIVQ01000001">
    <property type="protein sequence ID" value="TWE13170.1"/>
    <property type="molecule type" value="Genomic_DNA"/>
</dbReference>
<name>A0A561EC35_9MICO</name>
<sequence>MTLSIQSPDELVALIPHLLVFQPEESIVFLPSRSELPAARVDIPTTARDREDVWRSISDESGRHAQPGSTVAIVCITADRNQANAVGLDFAGRLADIGIQTPILLWADDTRWADLDTGDMGLQTDAARESVAAMAVLSGQPSRPRAGSRWLSLLSATANPWRHCCLRLARPPPRSTGPVEGRWAVARVQRFQRDGVRLSDSDAARLLVAVENVPVRDRLWLDMNQANSGSHVALWADVFHNVDLEIHAGFK</sequence>
<dbReference type="Pfam" id="PF13830">
    <property type="entry name" value="DUF4192"/>
    <property type="match status" value="1"/>
</dbReference>
<organism evidence="1 2">
    <name type="scientific">Rudaeicoccus suwonensis</name>
    <dbReference type="NCBI Taxonomy" id="657409"/>
    <lineage>
        <taxon>Bacteria</taxon>
        <taxon>Bacillati</taxon>
        <taxon>Actinomycetota</taxon>
        <taxon>Actinomycetes</taxon>
        <taxon>Micrococcales</taxon>
        <taxon>Dermacoccaceae</taxon>
        <taxon>Rudaeicoccus</taxon>
    </lineage>
</organism>
<dbReference type="OrthoDB" id="3264463at2"/>
<dbReference type="AlphaFoldDB" id="A0A561EC35"/>
<gene>
    <name evidence="1" type="ORF">BKA23_1999</name>
</gene>
<reference evidence="1 2" key="1">
    <citation type="submission" date="2019-06" db="EMBL/GenBank/DDBJ databases">
        <title>Sequencing the genomes of 1000 actinobacteria strains.</title>
        <authorList>
            <person name="Klenk H.-P."/>
        </authorList>
    </citation>
    <scope>NUCLEOTIDE SEQUENCE [LARGE SCALE GENOMIC DNA]</scope>
    <source>
        <strain evidence="1 2">DSM 19560</strain>
    </source>
</reference>
<accession>A0A561EC35</accession>
<dbReference type="InterPro" id="IPR025447">
    <property type="entry name" value="DUF4192"/>
</dbReference>
<proteinExistence type="predicted"/>
<evidence type="ECO:0000313" key="2">
    <source>
        <dbReference type="Proteomes" id="UP000318297"/>
    </source>
</evidence>
<dbReference type="RefSeq" id="WP_145227575.1">
    <property type="nucleotide sequence ID" value="NZ_VIVQ01000001.1"/>
</dbReference>
<keyword evidence="2" id="KW-1185">Reference proteome</keyword>
<protein>
    <submittedName>
        <fullName evidence="1">Uncharacterized protein DUF4192</fullName>
    </submittedName>
</protein>
<comment type="caution">
    <text evidence="1">The sequence shown here is derived from an EMBL/GenBank/DDBJ whole genome shotgun (WGS) entry which is preliminary data.</text>
</comment>
<dbReference type="Proteomes" id="UP000318297">
    <property type="component" value="Unassembled WGS sequence"/>
</dbReference>